<feature type="compositionally biased region" description="Polar residues" evidence="1">
    <location>
        <begin position="331"/>
        <end position="364"/>
    </location>
</feature>
<sequence length="714" mass="75197">MSDNAHPGVRSLLAKFENGESPVVSPESRGRSPVSSATPGSTRPLSRVRASFVTVDGVIQSNPGSPLRKTSGRSDSPGIFGPQINADEVEARRQNVISPTPAGNLGKSQTSVLDQAVLEPKPKESSAMTTEQNEGNAETTGRADTTVPPKEPTPVKKEETAPSATKPIGSGAPAEKPAHKTVTKRPSNIHATKTNATSKPATISSKSPTNNAAAKPSAREVAKERSDALARKPSRVSMNPAARTAHRTTRGATPSQETQKTSPTNSQGGKPRTRSPTRSVRLPASATAPTQASSARLGSQVPSAPTARTSTTASTLARKPSTLKSAVGAGQTRTTNGVTASVRRQSSRPSLPAQSTQDRPSSRVSDAGAKPADGFLARMMRPTESSRSRLHDRPETKAPAKSNTVTAKASVTSMGRAPERSAPQAKTKAAPLQPQKEKSQASNKDIKPHKEDIKPLQAEESEKENIEESVPTIPEEPVAEEPKETVVEQLKPEVPAAPFKEEIAPKPVEAAKTVAAFESTPESVGKLAEPATEEAVSETAAETVTEEAPRVSSKPAVKAASVETTTEPKDKAPEETLVVADVKKVEDIPTENVSQSDGVTDSEVQIEEPKEETKVVLAESAVEKLPAAEHDMLKSVPVVPEVSQSLKDTAKAPEEVIPTVAEETILPEARADEDVFEISKDATAPEPSVQAKEPATKETKSDTVDIDFASLNLS</sequence>
<feature type="region of interest" description="Disordered" evidence="1">
    <location>
        <begin position="117"/>
        <end position="487"/>
    </location>
</feature>
<gene>
    <name evidence="2" type="ORF">N7476_008256</name>
</gene>
<dbReference type="EMBL" id="JAPZBO010000008">
    <property type="protein sequence ID" value="KAJ5307600.1"/>
    <property type="molecule type" value="Genomic_DNA"/>
</dbReference>
<evidence type="ECO:0000256" key="1">
    <source>
        <dbReference type="SAM" id="MobiDB-lite"/>
    </source>
</evidence>
<dbReference type="Proteomes" id="UP001147746">
    <property type="component" value="Unassembled WGS sequence"/>
</dbReference>
<feature type="compositionally biased region" description="Basic and acidic residues" evidence="1">
    <location>
        <begin position="217"/>
        <end position="230"/>
    </location>
</feature>
<feature type="compositionally biased region" description="Basic and acidic residues" evidence="1">
    <location>
        <begin position="435"/>
        <end position="454"/>
    </location>
</feature>
<reference evidence="2" key="2">
    <citation type="journal article" date="2023" name="IMA Fungus">
        <title>Comparative genomic study of the Penicillium genus elucidates a diverse pangenome and 15 lateral gene transfer events.</title>
        <authorList>
            <person name="Petersen C."/>
            <person name="Sorensen T."/>
            <person name="Nielsen M.R."/>
            <person name="Sondergaard T.E."/>
            <person name="Sorensen J.L."/>
            <person name="Fitzpatrick D.A."/>
            <person name="Frisvad J.C."/>
            <person name="Nielsen K.L."/>
        </authorList>
    </citation>
    <scope>NUCLEOTIDE SEQUENCE</scope>
    <source>
        <strain evidence="2">IBT 21472</strain>
    </source>
</reference>
<feature type="compositionally biased region" description="Polar residues" evidence="1">
    <location>
        <begin position="33"/>
        <end position="44"/>
    </location>
</feature>
<comment type="caution">
    <text evidence="2">The sequence shown here is derived from an EMBL/GenBank/DDBJ whole genome shotgun (WGS) entry which is preliminary data.</text>
</comment>
<feature type="compositionally biased region" description="Basic and acidic residues" evidence="1">
    <location>
        <begin position="694"/>
        <end position="703"/>
    </location>
</feature>
<feature type="compositionally biased region" description="Low complexity" evidence="1">
    <location>
        <begin position="283"/>
        <end position="295"/>
    </location>
</feature>
<feature type="compositionally biased region" description="Basic and acidic residues" evidence="1">
    <location>
        <begin position="669"/>
        <end position="680"/>
    </location>
</feature>
<feature type="compositionally biased region" description="Polar residues" evidence="1">
    <location>
        <begin position="401"/>
        <end position="413"/>
    </location>
</feature>
<accession>A0A9W9PTA0</accession>
<organism evidence="2 3">
    <name type="scientific">Penicillium atrosanguineum</name>
    <dbReference type="NCBI Taxonomy" id="1132637"/>
    <lineage>
        <taxon>Eukaryota</taxon>
        <taxon>Fungi</taxon>
        <taxon>Dikarya</taxon>
        <taxon>Ascomycota</taxon>
        <taxon>Pezizomycotina</taxon>
        <taxon>Eurotiomycetes</taxon>
        <taxon>Eurotiomycetidae</taxon>
        <taxon>Eurotiales</taxon>
        <taxon>Aspergillaceae</taxon>
        <taxon>Penicillium</taxon>
    </lineage>
</organism>
<reference evidence="2" key="1">
    <citation type="submission" date="2022-12" db="EMBL/GenBank/DDBJ databases">
        <authorList>
            <person name="Petersen C."/>
        </authorList>
    </citation>
    <scope>NUCLEOTIDE SEQUENCE</scope>
    <source>
        <strain evidence="2">IBT 21472</strain>
    </source>
</reference>
<keyword evidence="3" id="KW-1185">Reference proteome</keyword>
<protein>
    <recommendedName>
        <fullName evidence="4">Mucin-7</fullName>
    </recommendedName>
</protein>
<feature type="compositionally biased region" description="Polar residues" evidence="1">
    <location>
        <begin position="591"/>
        <end position="603"/>
    </location>
</feature>
<feature type="compositionally biased region" description="Polar residues" evidence="1">
    <location>
        <begin position="126"/>
        <end position="143"/>
    </location>
</feature>
<dbReference type="AlphaFoldDB" id="A0A9W9PTA0"/>
<feature type="region of interest" description="Disordered" evidence="1">
    <location>
        <begin position="668"/>
        <end position="714"/>
    </location>
</feature>
<name>A0A9W9PTA0_9EURO</name>
<feature type="region of interest" description="Disordered" evidence="1">
    <location>
        <begin position="1"/>
        <end position="83"/>
    </location>
</feature>
<evidence type="ECO:0000313" key="2">
    <source>
        <dbReference type="EMBL" id="KAJ5307600.1"/>
    </source>
</evidence>
<feature type="compositionally biased region" description="Polar residues" evidence="1">
    <location>
        <begin position="184"/>
        <end position="212"/>
    </location>
</feature>
<feature type="region of interest" description="Disordered" evidence="1">
    <location>
        <begin position="588"/>
        <end position="613"/>
    </location>
</feature>
<evidence type="ECO:0000313" key="3">
    <source>
        <dbReference type="Proteomes" id="UP001147746"/>
    </source>
</evidence>
<feature type="compositionally biased region" description="Polar residues" evidence="1">
    <location>
        <begin position="254"/>
        <end position="278"/>
    </location>
</feature>
<feature type="region of interest" description="Disordered" evidence="1">
    <location>
        <begin position="519"/>
        <end position="575"/>
    </location>
</feature>
<feature type="compositionally biased region" description="Basic and acidic residues" evidence="1">
    <location>
        <begin position="384"/>
        <end position="398"/>
    </location>
</feature>
<evidence type="ECO:0008006" key="4">
    <source>
        <dbReference type="Google" id="ProtNLM"/>
    </source>
</evidence>
<proteinExistence type="predicted"/>
<feature type="compositionally biased region" description="Low complexity" evidence="1">
    <location>
        <begin position="302"/>
        <end position="318"/>
    </location>
</feature>